<feature type="region of interest" description="Disordered" evidence="1">
    <location>
        <begin position="14"/>
        <end position="70"/>
    </location>
</feature>
<proteinExistence type="predicted"/>
<comment type="caution">
    <text evidence="2">The sequence shown here is derived from an EMBL/GenBank/DDBJ whole genome shotgun (WGS) entry which is preliminary data.</text>
</comment>
<keyword evidence="3" id="KW-1185">Reference proteome</keyword>
<reference evidence="2 3" key="1">
    <citation type="submission" date="2018-01" db="EMBL/GenBank/DDBJ databases">
        <title>Harnessing the power of phylogenomics to disentangle the directionality and signatures of interkingdom host jumping in the parasitic fungal genus Tolypocladium.</title>
        <authorList>
            <person name="Quandt C.A."/>
            <person name="Patterson W."/>
            <person name="Spatafora J.W."/>
        </authorList>
    </citation>
    <scope>NUCLEOTIDE SEQUENCE [LARGE SCALE GENOMIC DNA]</scope>
    <source>
        <strain evidence="2 3">NRBC 100945</strain>
    </source>
</reference>
<evidence type="ECO:0000313" key="3">
    <source>
        <dbReference type="Proteomes" id="UP000237481"/>
    </source>
</evidence>
<evidence type="ECO:0000313" key="2">
    <source>
        <dbReference type="EMBL" id="POR37253.1"/>
    </source>
</evidence>
<gene>
    <name evidence="2" type="ORF">TPAR_02546</name>
</gene>
<evidence type="ECO:0000256" key="1">
    <source>
        <dbReference type="SAM" id="MobiDB-lite"/>
    </source>
</evidence>
<dbReference type="EMBL" id="PKSG01000268">
    <property type="protein sequence ID" value="POR37253.1"/>
    <property type="molecule type" value="Genomic_DNA"/>
</dbReference>
<name>A0A2S4L486_9HYPO</name>
<protein>
    <submittedName>
        <fullName evidence="2">Uncharacterized protein</fullName>
    </submittedName>
</protein>
<organism evidence="2 3">
    <name type="scientific">Tolypocladium paradoxum</name>
    <dbReference type="NCBI Taxonomy" id="94208"/>
    <lineage>
        <taxon>Eukaryota</taxon>
        <taxon>Fungi</taxon>
        <taxon>Dikarya</taxon>
        <taxon>Ascomycota</taxon>
        <taxon>Pezizomycotina</taxon>
        <taxon>Sordariomycetes</taxon>
        <taxon>Hypocreomycetidae</taxon>
        <taxon>Hypocreales</taxon>
        <taxon>Ophiocordycipitaceae</taxon>
        <taxon>Tolypocladium</taxon>
    </lineage>
</organism>
<sequence>MVPLQAIVLQIKRWKGRLPDPGADRGHAAPPCRRLGPGGKQGAGSRPQLPRHGDAPAADSAGRRLSGGVS</sequence>
<accession>A0A2S4L486</accession>
<dbReference type="Proteomes" id="UP000237481">
    <property type="component" value="Unassembled WGS sequence"/>
</dbReference>
<dbReference type="AlphaFoldDB" id="A0A2S4L486"/>